<dbReference type="Proteomes" id="UP001597294">
    <property type="component" value="Unassembled WGS sequence"/>
</dbReference>
<keyword evidence="2" id="KW-0812">Transmembrane</keyword>
<name>A0ABW5BIY9_9PROT</name>
<proteinExistence type="predicted"/>
<feature type="transmembrane region" description="Helical" evidence="2">
    <location>
        <begin position="200"/>
        <end position="221"/>
    </location>
</feature>
<evidence type="ECO:0000313" key="4">
    <source>
        <dbReference type="Proteomes" id="UP001597294"/>
    </source>
</evidence>
<evidence type="ECO:0000256" key="1">
    <source>
        <dbReference type="SAM" id="MobiDB-lite"/>
    </source>
</evidence>
<feature type="transmembrane region" description="Helical" evidence="2">
    <location>
        <begin position="176"/>
        <end position="194"/>
    </location>
</feature>
<dbReference type="EMBL" id="JBHUII010000004">
    <property type="protein sequence ID" value="MFD2206102.1"/>
    <property type="molecule type" value="Genomic_DNA"/>
</dbReference>
<dbReference type="RefSeq" id="WP_380251353.1">
    <property type="nucleotide sequence ID" value="NZ_JBHUII010000004.1"/>
</dbReference>
<comment type="caution">
    <text evidence="3">The sequence shown here is derived from an EMBL/GenBank/DDBJ whole genome shotgun (WGS) entry which is preliminary data.</text>
</comment>
<protein>
    <submittedName>
        <fullName evidence="3">Uncharacterized protein</fullName>
    </submittedName>
</protein>
<keyword evidence="2" id="KW-1133">Transmembrane helix</keyword>
<gene>
    <name evidence="3" type="ORF">ACFSKO_10780</name>
</gene>
<reference evidence="4" key="1">
    <citation type="journal article" date="2019" name="Int. J. Syst. Evol. Microbiol.">
        <title>The Global Catalogue of Microorganisms (GCM) 10K type strain sequencing project: providing services to taxonomists for standard genome sequencing and annotation.</title>
        <authorList>
            <consortium name="The Broad Institute Genomics Platform"/>
            <consortium name="The Broad Institute Genome Sequencing Center for Infectious Disease"/>
            <person name="Wu L."/>
            <person name="Ma J."/>
        </authorList>
    </citation>
    <scope>NUCLEOTIDE SEQUENCE [LARGE SCALE GENOMIC DNA]</scope>
    <source>
        <strain evidence="4">CGMCC 4.7192</strain>
    </source>
</reference>
<accession>A0ABW5BIY9</accession>
<keyword evidence="2" id="KW-0472">Membrane</keyword>
<keyword evidence="4" id="KW-1185">Reference proteome</keyword>
<sequence>MEKFKTSQAISRLSIILAIIVPLIFISVVMLKNQQVPAGFEIIKLGGIMLAIALVVWLSVRITALLSNILINWIDKLLARDKQKNKPQQDKNQGENNKFQPKIIDAEIVEEEISDGVWQKGSSGDTSDNNSGNALGKFEPDWAKATSDPHLALSNPNSKDAGSEKRKKIIGPPSRLSKTIMVVLVFSILFLLISNLMTDIWLTLLAPIPGLWAIISLWRIWDPKNNSSKESIPAEDQKHS</sequence>
<feature type="compositionally biased region" description="Low complexity" evidence="1">
    <location>
        <begin position="121"/>
        <end position="133"/>
    </location>
</feature>
<organism evidence="3 4">
    <name type="scientific">Kiloniella antarctica</name>
    <dbReference type="NCBI Taxonomy" id="1550907"/>
    <lineage>
        <taxon>Bacteria</taxon>
        <taxon>Pseudomonadati</taxon>
        <taxon>Pseudomonadota</taxon>
        <taxon>Alphaproteobacteria</taxon>
        <taxon>Rhodospirillales</taxon>
        <taxon>Kiloniellaceae</taxon>
        <taxon>Kiloniella</taxon>
    </lineage>
</organism>
<evidence type="ECO:0000313" key="3">
    <source>
        <dbReference type="EMBL" id="MFD2206102.1"/>
    </source>
</evidence>
<feature type="transmembrane region" description="Helical" evidence="2">
    <location>
        <begin position="12"/>
        <end position="31"/>
    </location>
</feature>
<feature type="region of interest" description="Disordered" evidence="1">
    <location>
        <begin position="118"/>
        <end position="170"/>
    </location>
</feature>
<evidence type="ECO:0000256" key="2">
    <source>
        <dbReference type="SAM" id="Phobius"/>
    </source>
</evidence>